<dbReference type="PROSITE" id="PS51068">
    <property type="entry name" value="FPG_CAT"/>
    <property type="match status" value="1"/>
</dbReference>
<sequence length="436" mass="47813">MPELPEVEKTRSRLGAVADGQQIVDISSFEDTIVYNIPHTEFATRLRGATLIESKRYGKWMYCPMRAAPTSEEAHADAGTGDATEADYYLFLHLGMTGNIRVHGNTRVADYRMKSLKYDLDPDGGEVWPPRWCKFTLTFANGAEVAFCDPRRLGKIWILEAKSEEDVKKMSPLKDLGFDPVHCMPSTDEFAAAVSTRKCPIKALLLDQAFSAGIGNWIADEVLYLSKIHPARRCHTLTRTDLDAIHAQIVAVNQIAIEANANATEFPNHWLFHRRWGKGGTAVKTVDGKAIKFVTVGGRTSAYVPAVQPVPKDAEVAAVRLAKGGDSTAGAKRKRRNAVDDDEEVDEDGAGSDSSLSSLSSHDDRDGRIARLRRGATATAAAKRVKASLPPRPRARAAPKRETKSKKKTTSAKGKEGIGEEGLPRRRSKRLNPALE</sequence>
<evidence type="ECO:0000256" key="2">
    <source>
        <dbReference type="ARBA" id="ARBA00009409"/>
    </source>
</evidence>
<keyword evidence="13" id="KW-1185">Reference proteome</keyword>
<dbReference type="VEuPathDB" id="FungiDB:AMAG_16733"/>
<evidence type="ECO:0000256" key="3">
    <source>
        <dbReference type="ARBA" id="ARBA00022763"/>
    </source>
</evidence>
<dbReference type="SMART" id="SM00898">
    <property type="entry name" value="Fapy_DNA_glyco"/>
    <property type="match status" value="1"/>
</dbReference>
<evidence type="ECO:0000256" key="10">
    <source>
        <dbReference type="SAM" id="MobiDB-lite"/>
    </source>
</evidence>
<dbReference type="SMART" id="SM01232">
    <property type="entry name" value="H2TH"/>
    <property type="match status" value="1"/>
</dbReference>
<protein>
    <submittedName>
        <fullName evidence="12">Formamidopyrimidine-DNA glycosylase</fullName>
    </submittedName>
</protein>
<comment type="similarity">
    <text evidence="2">Belongs to the FPG family.</text>
</comment>
<dbReference type="Pfam" id="PF06831">
    <property type="entry name" value="H2TH"/>
    <property type="match status" value="1"/>
</dbReference>
<dbReference type="Gene3D" id="1.10.8.50">
    <property type="match status" value="1"/>
</dbReference>
<dbReference type="PANTHER" id="PTHR22993">
    <property type="entry name" value="FORMAMIDOPYRIMIDINE-DNA GLYCOSYLASE"/>
    <property type="match status" value="1"/>
</dbReference>
<keyword evidence="7" id="KW-0456">Lyase</keyword>
<organism evidence="12 13">
    <name type="scientific">Allomyces macrogynus (strain ATCC 38327)</name>
    <name type="common">Allomyces javanicus var. macrogynus</name>
    <dbReference type="NCBI Taxonomy" id="578462"/>
    <lineage>
        <taxon>Eukaryota</taxon>
        <taxon>Fungi</taxon>
        <taxon>Fungi incertae sedis</taxon>
        <taxon>Blastocladiomycota</taxon>
        <taxon>Blastocladiomycetes</taxon>
        <taxon>Blastocladiales</taxon>
        <taxon>Blastocladiaceae</taxon>
        <taxon>Allomyces</taxon>
    </lineage>
</organism>
<evidence type="ECO:0000256" key="7">
    <source>
        <dbReference type="ARBA" id="ARBA00023239"/>
    </source>
</evidence>
<dbReference type="GO" id="GO:0016829">
    <property type="term" value="F:lyase activity"/>
    <property type="evidence" value="ECO:0007669"/>
    <property type="project" value="UniProtKB-KW"/>
</dbReference>
<dbReference type="PANTHER" id="PTHR22993:SF9">
    <property type="entry name" value="FORMAMIDOPYRIMIDINE-DNA GLYCOSYLASE"/>
    <property type="match status" value="1"/>
</dbReference>
<evidence type="ECO:0000256" key="8">
    <source>
        <dbReference type="ARBA" id="ARBA00023268"/>
    </source>
</evidence>
<dbReference type="GO" id="GO:0003906">
    <property type="term" value="F:DNA-(apurinic or apyrimidinic site) endonuclease activity"/>
    <property type="evidence" value="ECO:0007669"/>
    <property type="project" value="InterPro"/>
</dbReference>
<evidence type="ECO:0000256" key="4">
    <source>
        <dbReference type="ARBA" id="ARBA00022801"/>
    </source>
</evidence>
<keyword evidence="3" id="KW-0227">DNA damage</keyword>
<dbReference type="Gene3D" id="3.20.190.10">
    <property type="entry name" value="MutM-like, N-terminal"/>
    <property type="match status" value="1"/>
</dbReference>
<keyword evidence="5" id="KW-0238">DNA-binding</keyword>
<keyword evidence="6" id="KW-0234">DNA repair</keyword>
<dbReference type="EMBL" id="GG745378">
    <property type="protein sequence ID" value="KNE72249.1"/>
    <property type="molecule type" value="Genomic_DNA"/>
</dbReference>
<dbReference type="GO" id="GO:0008534">
    <property type="term" value="F:oxidized purine nucleobase lesion DNA N-glycosylase activity"/>
    <property type="evidence" value="ECO:0007669"/>
    <property type="project" value="UniProtKB-EC"/>
</dbReference>
<dbReference type="InterPro" id="IPR010979">
    <property type="entry name" value="Ribosomal_uS13-like_H2TH"/>
</dbReference>
<dbReference type="SUPFAM" id="SSF81624">
    <property type="entry name" value="N-terminal domain of MutM-like DNA repair proteins"/>
    <property type="match status" value="1"/>
</dbReference>
<feature type="domain" description="Formamidopyrimidine-DNA glycosylase catalytic" evidence="11">
    <location>
        <begin position="2"/>
        <end position="154"/>
    </location>
</feature>
<dbReference type="FunFam" id="1.10.8.50:FF:000009">
    <property type="entry name" value="Formamidopyrimidine-DNA glycosylase"/>
    <property type="match status" value="1"/>
</dbReference>
<dbReference type="InterPro" id="IPR035937">
    <property type="entry name" value="FPG_N"/>
</dbReference>
<evidence type="ECO:0000313" key="12">
    <source>
        <dbReference type="EMBL" id="KNE72249.1"/>
    </source>
</evidence>
<evidence type="ECO:0000256" key="6">
    <source>
        <dbReference type="ARBA" id="ARBA00023204"/>
    </source>
</evidence>
<comment type="catalytic activity">
    <reaction evidence="1">
        <text>Hydrolysis of DNA containing ring-opened 7-methylguanine residues, releasing 2,6-diamino-4-hydroxy-5-(N-methyl)formamidopyrimidine.</text>
        <dbReference type="EC" id="3.2.2.23"/>
    </reaction>
</comment>
<keyword evidence="4" id="KW-0378">Hydrolase</keyword>
<feature type="compositionally biased region" description="Acidic residues" evidence="10">
    <location>
        <begin position="340"/>
        <end position="350"/>
    </location>
</feature>
<dbReference type="InterPro" id="IPR015886">
    <property type="entry name" value="H2TH_FPG"/>
</dbReference>
<feature type="compositionally biased region" description="Low complexity" evidence="10">
    <location>
        <begin position="351"/>
        <end position="360"/>
    </location>
</feature>
<dbReference type="Proteomes" id="UP000054350">
    <property type="component" value="Unassembled WGS sequence"/>
</dbReference>
<dbReference type="eggNOG" id="ENOG502QVDB">
    <property type="taxonomic scope" value="Eukaryota"/>
</dbReference>
<dbReference type="GO" id="GO:0008270">
    <property type="term" value="F:zinc ion binding"/>
    <property type="evidence" value="ECO:0007669"/>
    <property type="project" value="InterPro"/>
</dbReference>
<feature type="region of interest" description="Disordered" evidence="10">
    <location>
        <begin position="325"/>
        <end position="436"/>
    </location>
</feature>
<dbReference type="AlphaFoldDB" id="A0A0L0TCI0"/>
<feature type="compositionally biased region" description="Basic and acidic residues" evidence="10">
    <location>
        <begin position="413"/>
        <end position="424"/>
    </location>
</feature>
<dbReference type="Pfam" id="PF21218">
    <property type="entry name" value="Fpg-like_C"/>
    <property type="match status" value="1"/>
</dbReference>
<evidence type="ECO:0000313" key="13">
    <source>
        <dbReference type="Proteomes" id="UP000054350"/>
    </source>
</evidence>
<feature type="compositionally biased region" description="Basic residues" evidence="10">
    <location>
        <begin position="393"/>
        <end position="410"/>
    </location>
</feature>
<dbReference type="GO" id="GO:0006284">
    <property type="term" value="P:base-excision repair"/>
    <property type="evidence" value="ECO:0007669"/>
    <property type="project" value="InterPro"/>
</dbReference>
<dbReference type="OrthoDB" id="444592at2759"/>
<dbReference type="SUPFAM" id="SSF46946">
    <property type="entry name" value="S13-like H2TH domain"/>
    <property type="match status" value="1"/>
</dbReference>
<dbReference type="InterPro" id="IPR012319">
    <property type="entry name" value="FPG_cat"/>
</dbReference>
<evidence type="ECO:0000256" key="5">
    <source>
        <dbReference type="ARBA" id="ARBA00023125"/>
    </source>
</evidence>
<accession>A0A0L0TCI0</accession>
<evidence type="ECO:0000256" key="1">
    <source>
        <dbReference type="ARBA" id="ARBA00001668"/>
    </source>
</evidence>
<dbReference type="GO" id="GO:0003684">
    <property type="term" value="F:damaged DNA binding"/>
    <property type="evidence" value="ECO:0007669"/>
    <property type="project" value="InterPro"/>
</dbReference>
<name>A0A0L0TCI0_ALLM3</name>
<keyword evidence="9" id="KW-0326">Glycosidase</keyword>
<dbReference type="OMA" id="HARESTC"/>
<proteinExistence type="inferred from homology"/>
<dbReference type="GO" id="GO:0005634">
    <property type="term" value="C:nucleus"/>
    <property type="evidence" value="ECO:0007669"/>
    <property type="project" value="TreeGrafter"/>
</dbReference>
<dbReference type="Pfam" id="PF01149">
    <property type="entry name" value="Fapy_DNA_glyco"/>
    <property type="match status" value="1"/>
</dbReference>
<evidence type="ECO:0000259" key="11">
    <source>
        <dbReference type="PROSITE" id="PS51068"/>
    </source>
</evidence>
<reference evidence="13" key="2">
    <citation type="submission" date="2009-11" db="EMBL/GenBank/DDBJ databases">
        <title>The Genome Sequence of Allomyces macrogynus strain ATCC 38327.</title>
        <authorList>
            <consortium name="The Broad Institute Genome Sequencing Platform"/>
            <person name="Russ C."/>
            <person name="Cuomo C."/>
            <person name="Shea T."/>
            <person name="Young S.K."/>
            <person name="Zeng Q."/>
            <person name="Koehrsen M."/>
            <person name="Haas B."/>
            <person name="Borodovsky M."/>
            <person name="Guigo R."/>
            <person name="Alvarado L."/>
            <person name="Berlin A."/>
            <person name="Borenstein D."/>
            <person name="Chen Z."/>
            <person name="Engels R."/>
            <person name="Freedman E."/>
            <person name="Gellesch M."/>
            <person name="Goldberg J."/>
            <person name="Griggs A."/>
            <person name="Gujja S."/>
            <person name="Heiman D."/>
            <person name="Hepburn T."/>
            <person name="Howarth C."/>
            <person name="Jen D."/>
            <person name="Larson L."/>
            <person name="Lewis B."/>
            <person name="Mehta T."/>
            <person name="Park D."/>
            <person name="Pearson M."/>
            <person name="Roberts A."/>
            <person name="Saif S."/>
            <person name="Shenoy N."/>
            <person name="Sisk P."/>
            <person name="Stolte C."/>
            <person name="Sykes S."/>
            <person name="Walk T."/>
            <person name="White J."/>
            <person name="Yandava C."/>
            <person name="Burger G."/>
            <person name="Gray M.W."/>
            <person name="Holland P.W.H."/>
            <person name="King N."/>
            <person name="Lang F.B.F."/>
            <person name="Roger A.J."/>
            <person name="Ruiz-Trillo I."/>
            <person name="Lander E."/>
            <person name="Nusbaum C."/>
        </authorList>
    </citation>
    <scope>NUCLEOTIDE SEQUENCE [LARGE SCALE GENOMIC DNA]</scope>
    <source>
        <strain evidence="13">ATCC 38327</strain>
    </source>
</reference>
<dbReference type="STRING" id="578462.A0A0L0TCI0"/>
<dbReference type="InterPro" id="IPR049332">
    <property type="entry name" value="Fpg-like_C"/>
</dbReference>
<evidence type="ECO:0000256" key="9">
    <source>
        <dbReference type="ARBA" id="ARBA00023295"/>
    </source>
</evidence>
<keyword evidence="8" id="KW-0511">Multifunctional enzyme</keyword>
<reference evidence="12 13" key="1">
    <citation type="submission" date="2009-11" db="EMBL/GenBank/DDBJ databases">
        <title>Annotation of Allomyces macrogynus ATCC 38327.</title>
        <authorList>
            <consortium name="The Broad Institute Genome Sequencing Platform"/>
            <person name="Russ C."/>
            <person name="Cuomo C."/>
            <person name="Burger G."/>
            <person name="Gray M.W."/>
            <person name="Holland P.W.H."/>
            <person name="King N."/>
            <person name="Lang F.B.F."/>
            <person name="Roger A.J."/>
            <person name="Ruiz-Trillo I."/>
            <person name="Young S.K."/>
            <person name="Zeng Q."/>
            <person name="Gargeya S."/>
            <person name="Fitzgerald M."/>
            <person name="Haas B."/>
            <person name="Abouelleil A."/>
            <person name="Alvarado L."/>
            <person name="Arachchi H.M."/>
            <person name="Berlin A."/>
            <person name="Chapman S.B."/>
            <person name="Gearin G."/>
            <person name="Goldberg J."/>
            <person name="Griggs A."/>
            <person name="Gujja S."/>
            <person name="Hansen M."/>
            <person name="Heiman D."/>
            <person name="Howarth C."/>
            <person name="Larimer J."/>
            <person name="Lui A."/>
            <person name="MacDonald P.J.P."/>
            <person name="McCowen C."/>
            <person name="Montmayeur A."/>
            <person name="Murphy C."/>
            <person name="Neiman D."/>
            <person name="Pearson M."/>
            <person name="Priest M."/>
            <person name="Roberts A."/>
            <person name="Saif S."/>
            <person name="Shea T."/>
            <person name="Sisk P."/>
            <person name="Stolte C."/>
            <person name="Sykes S."/>
            <person name="Wortman J."/>
            <person name="Nusbaum C."/>
            <person name="Birren B."/>
        </authorList>
    </citation>
    <scope>NUCLEOTIDE SEQUENCE [LARGE SCALE GENOMIC DNA]</scope>
    <source>
        <strain evidence="12 13">ATCC 38327</strain>
    </source>
</reference>
<gene>
    <name evidence="12" type="ORF">AMAG_16733</name>
</gene>